<dbReference type="eggNOG" id="arCOG08550">
    <property type="taxonomic scope" value="Archaea"/>
</dbReference>
<gene>
    <name evidence="1" type="ordered locus">MSWAN_1638</name>
</gene>
<keyword evidence="2" id="KW-1185">Reference proteome</keyword>
<dbReference type="GeneID" id="10669147"/>
<accession>F6D2S0</accession>
<dbReference type="STRING" id="868131.MSWAN_1638"/>
<dbReference type="InterPro" id="IPR055979">
    <property type="entry name" value="DUF7557"/>
</dbReference>
<protein>
    <submittedName>
        <fullName evidence="1">Uncharacterized protein</fullName>
    </submittedName>
</protein>
<evidence type="ECO:0000313" key="1">
    <source>
        <dbReference type="EMBL" id="AEG18649.1"/>
    </source>
</evidence>
<dbReference type="KEGG" id="mew:MSWAN_1638"/>
<dbReference type="Pfam" id="PF24434">
    <property type="entry name" value="DUF7557"/>
    <property type="match status" value="1"/>
</dbReference>
<dbReference type="EMBL" id="CP002772">
    <property type="protein sequence ID" value="AEG18649.1"/>
    <property type="molecule type" value="Genomic_DNA"/>
</dbReference>
<sequence>MVKTIKISNETHEELSKIGSKGETYEDIIKRLLNSYLDEYEIEMLTTSLELNLRESWNKWTNESQKTAKDILTKLENTGFYEIPKGIKQIMGD</sequence>
<evidence type="ECO:0000313" key="2">
    <source>
        <dbReference type="Proteomes" id="UP000009231"/>
    </source>
</evidence>
<proteinExistence type="predicted"/>
<dbReference type="Proteomes" id="UP000009231">
    <property type="component" value="Chromosome"/>
</dbReference>
<dbReference type="RefSeq" id="WP_013826148.1">
    <property type="nucleotide sequence ID" value="NC_015574.1"/>
</dbReference>
<reference evidence="1 2" key="1">
    <citation type="journal article" date="2014" name="Int. J. Syst. Evol. Microbiol.">
        <title>Methanobacterium paludis sp. nov. and a novel strain of Methanobacterium lacus isolated from northern peatlands.</title>
        <authorList>
            <person name="Cadillo-Quiroz H."/>
            <person name="Brauer S.L."/>
            <person name="Goodson N."/>
            <person name="Yavitt J.B."/>
            <person name="Zinder S.H."/>
        </authorList>
    </citation>
    <scope>NUCLEOTIDE SEQUENCE [LARGE SCALE GENOMIC DNA]</scope>
    <source>
        <strain evidence="2">DSM 25820 / JCM 18151 / SWAN1</strain>
    </source>
</reference>
<dbReference type="AlphaFoldDB" id="F6D2S0"/>
<organism evidence="1 2">
    <name type="scientific">Methanobacterium paludis (strain DSM 25820 / JCM 18151 / SWAN1)</name>
    <dbReference type="NCBI Taxonomy" id="868131"/>
    <lineage>
        <taxon>Archaea</taxon>
        <taxon>Methanobacteriati</taxon>
        <taxon>Methanobacteriota</taxon>
        <taxon>Methanomada group</taxon>
        <taxon>Methanobacteria</taxon>
        <taxon>Methanobacteriales</taxon>
        <taxon>Methanobacteriaceae</taxon>
        <taxon>Methanobacterium</taxon>
    </lineage>
</organism>
<dbReference type="HOGENOM" id="CLU_2392926_0_0_2"/>
<name>F6D2S0_METPW</name>
<dbReference type="OrthoDB" id="386101at2157"/>